<dbReference type="AlphaFoldDB" id="B7LJP0"/>
<dbReference type="OrthoDB" id="8596093at2"/>
<evidence type="ECO:0000313" key="2">
    <source>
        <dbReference type="Proteomes" id="UP000000745"/>
    </source>
</evidence>
<dbReference type="EMBL" id="CU928158">
    <property type="protein sequence ID" value="CAQ88172.1"/>
    <property type="molecule type" value="Genomic_DNA"/>
</dbReference>
<keyword evidence="2" id="KW-1185">Reference proteome</keyword>
<dbReference type="PANTHER" id="PTHR34413:SF1">
    <property type="entry name" value="CYTOPLASMIC PROTEIN"/>
    <property type="match status" value="1"/>
</dbReference>
<dbReference type="HOGENOM" id="CLU_094206_1_0_6"/>
<accession>B7LJP0</accession>
<dbReference type="PANTHER" id="PTHR34413">
    <property type="entry name" value="PROPHAGE TAIL FIBER ASSEMBLY PROTEIN HOMOLOG TFAE-RELATED-RELATED"/>
    <property type="match status" value="1"/>
</dbReference>
<name>B7LJP0_ESCF3</name>
<dbReference type="Proteomes" id="UP000000745">
    <property type="component" value="Chromosome"/>
</dbReference>
<dbReference type="InterPro" id="IPR003458">
    <property type="entry name" value="Phage_T4_Gp38_tail_assem"/>
</dbReference>
<evidence type="ECO:0008006" key="3">
    <source>
        <dbReference type="Google" id="ProtNLM"/>
    </source>
</evidence>
<proteinExistence type="predicted"/>
<evidence type="ECO:0000313" key="1">
    <source>
        <dbReference type="EMBL" id="CAQ88172.1"/>
    </source>
</evidence>
<gene>
    <name evidence="1" type="ordered locus">EFER_0625</name>
</gene>
<reference evidence="2" key="1">
    <citation type="journal article" date="2009" name="PLoS Genet.">
        <title>Organised genome dynamics in the Escherichia coli species results in highly diverse adaptive paths.</title>
        <authorList>
            <person name="Touchon M."/>
            <person name="Hoede C."/>
            <person name="Tenaillon O."/>
            <person name="Barbe V."/>
            <person name="Baeriswyl S."/>
            <person name="Bidet P."/>
            <person name="Bingen E."/>
            <person name="Bonacorsi S."/>
            <person name="Bouchier C."/>
            <person name="Bouvet O."/>
            <person name="Calteau A."/>
            <person name="Chiapello H."/>
            <person name="Clermont O."/>
            <person name="Cruveiller S."/>
            <person name="Danchin A."/>
            <person name="Diard M."/>
            <person name="Dossat C."/>
            <person name="Karoui M.E."/>
            <person name="Frapy E."/>
            <person name="Garry L."/>
            <person name="Ghigo J.M."/>
            <person name="Gilles A.M."/>
            <person name="Johnson J."/>
            <person name="Le Bouguenec C."/>
            <person name="Lescat M."/>
            <person name="Mangenot S."/>
            <person name="Martinez-Jehanne V."/>
            <person name="Matic I."/>
            <person name="Nassif X."/>
            <person name="Oztas S."/>
            <person name="Petit M.A."/>
            <person name="Pichon C."/>
            <person name="Rouy Z."/>
            <person name="Ruf C.S."/>
            <person name="Schneider D."/>
            <person name="Tourret J."/>
            <person name="Vacherie B."/>
            <person name="Vallenet D."/>
            <person name="Medigue C."/>
            <person name="Rocha E.P.C."/>
            <person name="Denamur E."/>
        </authorList>
    </citation>
    <scope>NUCLEOTIDE SEQUENCE [LARGE SCALE GENOMIC DNA]</scope>
    <source>
        <strain evidence="2">ATCC 35469 / DSM 13698 / BCRC 15582 / CCUG 18766 / IAM 14443 / JCM 21226 / LMG 7866 / NBRC 102419 / NCTC 12128 / CDC 0568-73</strain>
    </source>
</reference>
<dbReference type="KEGG" id="efe:EFER_0625"/>
<dbReference type="Pfam" id="PF02413">
    <property type="entry name" value="Caudo_TAP"/>
    <property type="match status" value="1"/>
</dbReference>
<dbReference type="InterPro" id="IPR051220">
    <property type="entry name" value="TFA_Chaperone"/>
</dbReference>
<sequence length="186" mass="21079">MGNGRFIMMEMRNFVISEPVSDEEKLLAELGAIILRDEEGREWYTSQQLFKDDTFKIMYDSEGIVKSITRDVSTLFPVSCSVAEVASIPEGIDIYGGWVYSDGKVSARQYTRSELITLAEMEKQTKISQANEFMNSHQWAGKAAIGRLKGDELAQYNLWLDYLDALEKVDTSGVPDIQWPTKPDTM</sequence>
<organism evidence="1 2">
    <name type="scientific">Escherichia fergusonii (strain ATCC 35469 / DSM 13698 / CCUG 18766 / IAM 14443 / JCM 21226 / LMG 7866 / NBRC 102419 / NCTC 12128 / CDC 0568-73)</name>
    <dbReference type="NCBI Taxonomy" id="585054"/>
    <lineage>
        <taxon>Bacteria</taxon>
        <taxon>Pseudomonadati</taxon>
        <taxon>Pseudomonadota</taxon>
        <taxon>Gammaproteobacteria</taxon>
        <taxon>Enterobacterales</taxon>
        <taxon>Enterobacteriaceae</taxon>
        <taxon>Escherichia</taxon>
    </lineage>
</organism>
<protein>
    <recommendedName>
        <fullName evidence="3">Tail fiber assembly protein</fullName>
    </recommendedName>
</protein>